<dbReference type="SUPFAM" id="SSF49503">
    <property type="entry name" value="Cupredoxins"/>
    <property type="match status" value="3"/>
</dbReference>
<dbReference type="OrthoDB" id="2121828at2759"/>
<dbReference type="EMBL" id="PUHR01000080">
    <property type="protein sequence ID" value="KAG0668089.1"/>
    <property type="molecule type" value="Genomic_DNA"/>
</dbReference>
<organism evidence="14 15">
    <name type="scientific">Maudiozyma exigua</name>
    <name type="common">Yeast</name>
    <name type="synonym">Kazachstania exigua</name>
    <dbReference type="NCBI Taxonomy" id="34358"/>
    <lineage>
        <taxon>Eukaryota</taxon>
        <taxon>Fungi</taxon>
        <taxon>Dikarya</taxon>
        <taxon>Ascomycota</taxon>
        <taxon>Saccharomycotina</taxon>
        <taxon>Saccharomycetes</taxon>
        <taxon>Saccharomycetales</taxon>
        <taxon>Saccharomycetaceae</taxon>
        <taxon>Maudiozyma</taxon>
    </lineage>
</organism>
<sequence>MFLSLCIVLLCVLVNRVRGLSDIDNIFHDFQFDITSNVDTTKKRIISINGKKDTYGPVIKVNSGDTFMLKVKNNICSQEELNTAEDDQQLKNYCTTTLHFHGLIGIGNTNDGVPYLTQDPINSGEEYVYNITVPQDTCGTFWYHSHSSVQYGDGLRGIMVVNCDEHDKLTYNVISVLSSIDLESMQTRKNLAVPEPFSSNYDKNLFNMEEKIITLSDTYDEWGLDILKKKVLSYDGGPDPLLTGSMINGNTKPDSFDTFPAGTEYIKLRIVNSGLSGTQVINFEHHNMVVVETDGTLVEPYILSTLSLAVGQRYTVIIKLKNEENRVRLINGCNKMMGYFSKSLWLVSDSQDMEQVISNTPDSSSISIRSLPQLDKHELFRDLIPIRKEGTIQRQKDITSHFLRDVIRTLTYDYRFFSDQDTKIKYGTGMYKMNGKTLQEYQREPTELPCSGRSIEIIINSIDHMRHPWHLHGHQFQLVSIGNGREGSLDKNVPQGSAWDKYQEDIKYWEETGKVPSVRDSINIPGSSFAVIRFNLDSEGTWLMHCHVEWHMAKGLGFAFKEHANKDAVSESDHLYDVAEKTNDDNDDIEETGESSPSEIVNETSSQPNKLKVLLIYFSIMFSLNGIFYFCMI</sequence>
<dbReference type="PANTHER" id="PTHR11709">
    <property type="entry name" value="MULTI-COPPER OXIDASE"/>
    <property type="match status" value="1"/>
</dbReference>
<evidence type="ECO:0000313" key="15">
    <source>
        <dbReference type="Proteomes" id="UP000750334"/>
    </source>
</evidence>
<protein>
    <recommendedName>
        <fullName evidence="16">Multicopper oxidase</fullName>
    </recommendedName>
</protein>
<dbReference type="InterPro" id="IPR011707">
    <property type="entry name" value="Cu-oxidase-like_N"/>
</dbReference>
<keyword evidence="3" id="KW-0479">Metal-binding</keyword>
<proteinExistence type="inferred from homology"/>
<comment type="similarity">
    <text evidence="1">Belongs to the multicopper oxidase family.</text>
</comment>
<accession>A0A9P6W9E1</accession>
<dbReference type="AlphaFoldDB" id="A0A9P6W9E1"/>
<feature type="transmembrane region" description="Helical" evidence="9">
    <location>
        <begin position="614"/>
        <end position="632"/>
    </location>
</feature>
<evidence type="ECO:0008006" key="16">
    <source>
        <dbReference type="Google" id="ProtNLM"/>
    </source>
</evidence>
<keyword evidence="4" id="KW-0560">Oxidoreductase</keyword>
<dbReference type="Pfam" id="PF07731">
    <property type="entry name" value="Cu-oxidase_2"/>
    <property type="match status" value="1"/>
</dbReference>
<evidence type="ECO:0000259" key="13">
    <source>
        <dbReference type="Pfam" id="PF07732"/>
    </source>
</evidence>
<feature type="signal peptide" evidence="10">
    <location>
        <begin position="1"/>
        <end position="19"/>
    </location>
</feature>
<evidence type="ECO:0000313" key="14">
    <source>
        <dbReference type="EMBL" id="KAG0668089.1"/>
    </source>
</evidence>
<evidence type="ECO:0000256" key="3">
    <source>
        <dbReference type="ARBA" id="ARBA00022723"/>
    </source>
</evidence>
<feature type="compositionally biased region" description="Basic and acidic residues" evidence="8">
    <location>
        <begin position="575"/>
        <end position="584"/>
    </location>
</feature>
<dbReference type="InterPro" id="IPR002355">
    <property type="entry name" value="Cu_oxidase_Cu_BS"/>
</dbReference>
<dbReference type="PROSITE" id="PS00080">
    <property type="entry name" value="MULTICOPPER_OXIDASE2"/>
    <property type="match status" value="1"/>
</dbReference>
<dbReference type="Pfam" id="PF00394">
    <property type="entry name" value="Cu-oxidase"/>
    <property type="match status" value="1"/>
</dbReference>
<keyword evidence="7" id="KW-0813">Transport</keyword>
<dbReference type="InterPro" id="IPR001117">
    <property type="entry name" value="Cu-oxidase_2nd"/>
</dbReference>
<keyword evidence="6" id="KW-0186">Copper</keyword>
<feature type="domain" description="Plastocyanin-like" evidence="12">
    <location>
        <begin position="434"/>
        <end position="563"/>
    </location>
</feature>
<evidence type="ECO:0000256" key="5">
    <source>
        <dbReference type="ARBA" id="ARBA00023004"/>
    </source>
</evidence>
<feature type="region of interest" description="Disordered" evidence="8">
    <location>
        <begin position="575"/>
        <end position="603"/>
    </location>
</feature>
<dbReference type="InterPro" id="IPR011706">
    <property type="entry name" value="Cu-oxidase_C"/>
</dbReference>
<evidence type="ECO:0000256" key="9">
    <source>
        <dbReference type="SAM" id="Phobius"/>
    </source>
</evidence>
<dbReference type="PROSITE" id="PS00079">
    <property type="entry name" value="MULTICOPPER_OXIDASE1"/>
    <property type="match status" value="2"/>
</dbReference>
<evidence type="ECO:0000256" key="6">
    <source>
        <dbReference type="ARBA" id="ARBA00023008"/>
    </source>
</evidence>
<keyword evidence="9" id="KW-0472">Membrane</keyword>
<name>A0A9P6W9E1_MAUEX</name>
<evidence type="ECO:0000259" key="12">
    <source>
        <dbReference type="Pfam" id="PF07731"/>
    </source>
</evidence>
<evidence type="ECO:0000256" key="8">
    <source>
        <dbReference type="SAM" id="MobiDB-lite"/>
    </source>
</evidence>
<keyword evidence="9" id="KW-0812">Transmembrane</keyword>
<dbReference type="GO" id="GO:0004322">
    <property type="term" value="F:ferroxidase activity"/>
    <property type="evidence" value="ECO:0007669"/>
    <property type="project" value="TreeGrafter"/>
</dbReference>
<feature type="chain" id="PRO_5040165572" description="Multicopper oxidase" evidence="10">
    <location>
        <begin position="20"/>
        <end position="633"/>
    </location>
</feature>
<dbReference type="Gene3D" id="2.60.40.420">
    <property type="entry name" value="Cupredoxins - blue copper proteins"/>
    <property type="match status" value="3"/>
</dbReference>
<keyword evidence="2" id="KW-0410">Iron transport</keyword>
<dbReference type="Pfam" id="PF07732">
    <property type="entry name" value="Cu-oxidase_3"/>
    <property type="match status" value="1"/>
</dbReference>
<evidence type="ECO:0000256" key="2">
    <source>
        <dbReference type="ARBA" id="ARBA00022496"/>
    </source>
</evidence>
<dbReference type="GO" id="GO:0010106">
    <property type="term" value="P:cellular response to iron ion starvation"/>
    <property type="evidence" value="ECO:0007669"/>
    <property type="project" value="TreeGrafter"/>
</dbReference>
<keyword evidence="9" id="KW-1133">Transmembrane helix</keyword>
<evidence type="ECO:0000256" key="7">
    <source>
        <dbReference type="ARBA" id="ARBA00023065"/>
    </source>
</evidence>
<dbReference type="InterPro" id="IPR008972">
    <property type="entry name" value="Cupredoxin"/>
</dbReference>
<evidence type="ECO:0000256" key="4">
    <source>
        <dbReference type="ARBA" id="ARBA00023002"/>
    </source>
</evidence>
<keyword evidence="15" id="KW-1185">Reference proteome</keyword>
<dbReference type="GO" id="GO:0033215">
    <property type="term" value="P:reductive iron assimilation"/>
    <property type="evidence" value="ECO:0007669"/>
    <property type="project" value="TreeGrafter"/>
</dbReference>
<dbReference type="InterPro" id="IPR033138">
    <property type="entry name" value="Cu_oxidase_CS"/>
</dbReference>
<evidence type="ECO:0000256" key="1">
    <source>
        <dbReference type="ARBA" id="ARBA00010609"/>
    </source>
</evidence>
<dbReference type="GO" id="GO:0005507">
    <property type="term" value="F:copper ion binding"/>
    <property type="evidence" value="ECO:0007669"/>
    <property type="project" value="InterPro"/>
</dbReference>
<evidence type="ECO:0000256" key="10">
    <source>
        <dbReference type="SAM" id="SignalP"/>
    </source>
</evidence>
<feature type="domain" description="Plastocyanin-like" evidence="13">
    <location>
        <begin position="95"/>
        <end position="163"/>
    </location>
</feature>
<keyword evidence="5" id="KW-0408">Iron</keyword>
<dbReference type="InterPro" id="IPR045087">
    <property type="entry name" value="Cu-oxidase_fam"/>
</dbReference>
<evidence type="ECO:0000259" key="11">
    <source>
        <dbReference type="Pfam" id="PF00394"/>
    </source>
</evidence>
<feature type="domain" description="Plastocyanin-like" evidence="11">
    <location>
        <begin position="210"/>
        <end position="323"/>
    </location>
</feature>
<reference evidence="14 15" key="1">
    <citation type="submission" date="2020-11" db="EMBL/GenBank/DDBJ databases">
        <title>Kefir isolates.</title>
        <authorList>
            <person name="Marcisauskas S."/>
            <person name="Kim Y."/>
            <person name="Blasche S."/>
        </authorList>
    </citation>
    <scope>NUCLEOTIDE SEQUENCE [LARGE SCALE GENOMIC DNA]</scope>
    <source>
        <strain evidence="14 15">OG2</strain>
    </source>
</reference>
<dbReference type="GO" id="GO:0000329">
    <property type="term" value="C:fungal-type vacuole membrane"/>
    <property type="evidence" value="ECO:0007669"/>
    <property type="project" value="TreeGrafter"/>
</dbReference>
<keyword evidence="10" id="KW-0732">Signal</keyword>
<gene>
    <name evidence="14" type="ORF">C6P45_005096</name>
</gene>
<keyword evidence="7" id="KW-0406">Ion transport</keyword>
<feature type="compositionally biased region" description="Polar residues" evidence="8">
    <location>
        <begin position="594"/>
        <end position="603"/>
    </location>
</feature>
<comment type="caution">
    <text evidence="14">The sequence shown here is derived from an EMBL/GenBank/DDBJ whole genome shotgun (WGS) entry which is preliminary data.</text>
</comment>
<dbReference type="Proteomes" id="UP000750334">
    <property type="component" value="Unassembled WGS sequence"/>
</dbReference>
<dbReference type="PANTHER" id="PTHR11709:SF434">
    <property type="entry name" value="IRON TRANSPORT MULTICOPPER OXIDASE FET5-RELATED"/>
    <property type="match status" value="1"/>
</dbReference>